<dbReference type="InterPro" id="IPR026444">
    <property type="entry name" value="Secre_tail"/>
</dbReference>
<dbReference type="PANTHER" id="PTHR16026">
    <property type="entry name" value="CARTILAGE ACIDIC PROTEIN 1"/>
    <property type="match status" value="1"/>
</dbReference>
<dbReference type="SMART" id="SM00060">
    <property type="entry name" value="FN3"/>
    <property type="match status" value="1"/>
</dbReference>
<feature type="signal peptide" evidence="2">
    <location>
        <begin position="1"/>
        <end position="19"/>
    </location>
</feature>
<gene>
    <name evidence="5" type="ORF">KCG49_07575</name>
</gene>
<feature type="chain" id="PRO_5040896441" evidence="2">
    <location>
        <begin position="20"/>
        <end position="1033"/>
    </location>
</feature>
<dbReference type="NCBIfam" id="NF038128">
    <property type="entry name" value="choice_anch_J"/>
    <property type="match status" value="1"/>
</dbReference>
<dbReference type="Pfam" id="PF13517">
    <property type="entry name" value="FG-GAP_3"/>
    <property type="match status" value="2"/>
</dbReference>
<dbReference type="Pfam" id="PF00629">
    <property type="entry name" value="MAM"/>
    <property type="match status" value="1"/>
</dbReference>
<evidence type="ECO:0000313" key="5">
    <source>
        <dbReference type="EMBL" id="MBV7269043.1"/>
    </source>
</evidence>
<dbReference type="Pfam" id="PF18962">
    <property type="entry name" value="Por_Secre_tail"/>
    <property type="match status" value="1"/>
</dbReference>
<dbReference type="GO" id="GO:0016020">
    <property type="term" value="C:membrane"/>
    <property type="evidence" value="ECO:0007669"/>
    <property type="project" value="InterPro"/>
</dbReference>
<dbReference type="RefSeq" id="WP_218545585.1">
    <property type="nucleotide sequence ID" value="NZ_JAGSPD010000005.1"/>
</dbReference>
<keyword evidence="1 2" id="KW-0732">Signal</keyword>
<name>A0A9X1F9U0_9FLAO</name>
<dbReference type="InterPro" id="IPR003961">
    <property type="entry name" value="FN3_dom"/>
</dbReference>
<dbReference type="CDD" id="cd00063">
    <property type="entry name" value="FN3"/>
    <property type="match status" value="1"/>
</dbReference>
<dbReference type="InterPro" id="IPR013517">
    <property type="entry name" value="FG-GAP"/>
</dbReference>
<evidence type="ECO:0000259" key="4">
    <source>
        <dbReference type="PROSITE" id="PS50853"/>
    </source>
</evidence>
<dbReference type="PANTHER" id="PTHR16026:SF0">
    <property type="entry name" value="CARTILAGE ACIDIC PROTEIN 1"/>
    <property type="match status" value="1"/>
</dbReference>
<keyword evidence="6" id="KW-1185">Reference proteome</keyword>
<organism evidence="5 6">
    <name type="scientific">Winogradskyella luteola</name>
    <dbReference type="NCBI Taxonomy" id="2828330"/>
    <lineage>
        <taxon>Bacteria</taxon>
        <taxon>Pseudomonadati</taxon>
        <taxon>Bacteroidota</taxon>
        <taxon>Flavobacteriia</taxon>
        <taxon>Flavobacteriales</taxon>
        <taxon>Flavobacteriaceae</taxon>
        <taxon>Winogradskyella</taxon>
    </lineage>
</organism>
<sequence>MKKITPLILLLMCCFYSHAQTTVDCTAGAVNTTYCYVDNDTTSFSFESSDGSILNLVFNSGQVENTYDELIILDSDGSELYNGYGNAGDLTGLSFQSSGDSITVAINSDFTVNCSDDAYIPWDFDVVCSTCANATVSYTVMDDCDNSGGFLIDVNVSDLGSATSLTLSDDQFSANQNLNAAGNVQFGPYANGTNVIINVQNDQDINCSLNSPSLSQNNCPQPSPNGITCASGSSTYIFTENFNTVGGWTGDLNNGNGSWEIPNGSTSPGTGPNGAFNGSEYMNYEASGNTTATASAVSPAIDLTEATDGAELSFYMHAYGEDMGTLNVRVGNSASGPFTTLYTFSGEYQTAASEAWIPIGINLDAYLGQVIYIEFNHTGTGTGYSGDMSIDYLRIETCGSFCVAPTDITTTAITSSSAGISWVASSGENSWEYVVQVSGGAPPTGSGTSTSSPSVNVNALDPVTTYDIYVRANCGVDGFSSWSSSSFATGEDLSSFPVTFTANPIPTTESFDIALVDLNGDFLDDVVSVGSENINVHYQTSGGFTATNIATTPADNSPNWSLAVGDFDKNGFNDLLYGGGSGVTFMQANATGTAYTEVSYPDFVFSQRSNFVDINNDGELDAFVCHDIDPNVVFINDGSGNLTFYQGENPGVLDNGLGLTPGGGNYGTVWIDFDNDRDMDMFIAKCRGGSTTISTNELWRNDGNGVFVNVADSNGWYNTNYPGKGHDNSSNLGDNVQTWSSAWADFDNDGDMDGYIGASNTTNGDSKLMRNNGDGTFTDVTTGSGVLFANLGIENAPADFDNDGNVDILSNGDILFGNGDLTFTNYSTNMPQSGAIGDANNDGFLDVFRGGQIYFNNTNSNNWVKLNTVGTVSNINGIGARVELVTASGTQIRDVRSGEGFEFMSSLNTHFGLGTETTITSITIYWPSGIIDQIPNPDINTTHNIIEGSTLTVEDQTLADMVIYPNPAKDILTIETAANITDKIATVFDINGRKVLNQKLTSNTLKVSSLQSGIYFLRVESNGKSMKRKFIKQ</sequence>
<dbReference type="InterPro" id="IPR027039">
    <property type="entry name" value="Crtac1"/>
</dbReference>
<dbReference type="PROSITE" id="PS50853">
    <property type="entry name" value="FN3"/>
    <property type="match status" value="1"/>
</dbReference>
<feature type="domain" description="Fibronectin type-III" evidence="4">
    <location>
        <begin position="404"/>
        <end position="493"/>
    </location>
</feature>
<evidence type="ECO:0000256" key="1">
    <source>
        <dbReference type="ARBA" id="ARBA00022729"/>
    </source>
</evidence>
<dbReference type="InterPro" id="IPR011519">
    <property type="entry name" value="UnbV_ASPIC"/>
</dbReference>
<dbReference type="NCBIfam" id="TIGR04183">
    <property type="entry name" value="Por_Secre_tail"/>
    <property type="match status" value="1"/>
</dbReference>
<dbReference type="AlphaFoldDB" id="A0A9X1F9U0"/>
<proteinExistence type="predicted"/>
<reference evidence="5" key="1">
    <citation type="submission" date="2021-04" db="EMBL/GenBank/DDBJ databases">
        <authorList>
            <person name="Pira H."/>
            <person name="Risdian C."/>
            <person name="Wink J."/>
        </authorList>
    </citation>
    <scope>NUCLEOTIDE SEQUENCE</scope>
    <source>
        <strain evidence="5">WHY3</strain>
    </source>
</reference>
<evidence type="ECO:0000313" key="6">
    <source>
        <dbReference type="Proteomes" id="UP001138894"/>
    </source>
</evidence>
<dbReference type="Pfam" id="PF00041">
    <property type="entry name" value="fn3"/>
    <property type="match status" value="1"/>
</dbReference>
<dbReference type="SMART" id="SM00137">
    <property type="entry name" value="MAM"/>
    <property type="match status" value="1"/>
</dbReference>
<protein>
    <submittedName>
        <fullName evidence="5">VCBS repeat-containing protein</fullName>
    </submittedName>
</protein>
<dbReference type="Proteomes" id="UP001138894">
    <property type="component" value="Unassembled WGS sequence"/>
</dbReference>
<evidence type="ECO:0000259" key="3">
    <source>
        <dbReference type="PROSITE" id="PS50060"/>
    </source>
</evidence>
<dbReference type="EMBL" id="JAGSPD010000005">
    <property type="protein sequence ID" value="MBV7269043.1"/>
    <property type="molecule type" value="Genomic_DNA"/>
</dbReference>
<dbReference type="PROSITE" id="PS50060">
    <property type="entry name" value="MAM_2"/>
    <property type="match status" value="1"/>
</dbReference>
<dbReference type="Pfam" id="PF07593">
    <property type="entry name" value="UnbV_ASPIC"/>
    <property type="match status" value="1"/>
</dbReference>
<dbReference type="InterPro" id="IPR000998">
    <property type="entry name" value="MAM_dom"/>
</dbReference>
<comment type="caution">
    <text evidence="5">The sequence shown here is derived from an EMBL/GenBank/DDBJ whole genome shotgun (WGS) entry which is preliminary data.</text>
</comment>
<feature type="domain" description="MAM" evidence="3">
    <location>
        <begin position="227"/>
        <end position="400"/>
    </location>
</feature>
<accession>A0A9X1F9U0</accession>
<evidence type="ECO:0000256" key="2">
    <source>
        <dbReference type="SAM" id="SignalP"/>
    </source>
</evidence>